<protein>
    <recommendedName>
        <fullName evidence="3">Required for respiratory growth protein 7, mitochondrial</fullName>
    </recommendedName>
</protein>
<evidence type="ECO:0000256" key="4">
    <source>
        <dbReference type="ARBA" id="ARBA00023128"/>
    </source>
</evidence>
<feature type="compositionally biased region" description="Basic and acidic residues" evidence="5">
    <location>
        <begin position="45"/>
        <end position="57"/>
    </location>
</feature>
<dbReference type="GeneID" id="34522756"/>
<evidence type="ECO:0000256" key="5">
    <source>
        <dbReference type="SAM" id="MobiDB-lite"/>
    </source>
</evidence>
<dbReference type="AlphaFoldDB" id="W6MRK0"/>
<sequence length="304" mass="34608">MILLTLELGTRLIPHSKSNYGRLLTGLISRPRVYRTRSLSITQPRDLEETVKDEGPAKRVPAQQKRKSKTNPATKYKSVAAYLSYAHQGGVSTDSTVFKGNVYELTTLELLQENLWLSNILHQGGAHDRGVDARANWDLNQFKDADPVESPVASRSIMVNSRRIKPLVERKNAESLHVKLFVQCKCYEKTSIDTRMIREINGTYLNNVPERDRSRVFFMIASPNGFTKQGRRDFDNSSNPLIHCQIDKMNIVDTRGSGYDITNYTPSRIRSFYCNPVAEALLKGLDWNLTLKHSRQAEISHRTV</sequence>
<accession>W6MRK0</accession>
<keyword evidence="7" id="KW-1185">Reference proteome</keyword>
<comment type="similarity">
    <text evidence="2">Belongs to the RRG7 family.</text>
</comment>
<dbReference type="Pfam" id="PF10356">
    <property type="entry name" value="RRG7"/>
    <property type="match status" value="1"/>
</dbReference>
<dbReference type="GO" id="GO:0005739">
    <property type="term" value="C:mitochondrion"/>
    <property type="evidence" value="ECO:0007669"/>
    <property type="project" value="UniProtKB-SubCell"/>
</dbReference>
<gene>
    <name evidence="6" type="ORF">KUCA_T00005369001</name>
</gene>
<feature type="region of interest" description="Disordered" evidence="5">
    <location>
        <begin position="45"/>
        <end position="73"/>
    </location>
</feature>
<keyword evidence="4" id="KW-0496">Mitochondrion</keyword>
<evidence type="ECO:0000256" key="3">
    <source>
        <dbReference type="ARBA" id="ARBA00014638"/>
    </source>
</evidence>
<evidence type="ECO:0000313" key="7">
    <source>
        <dbReference type="Proteomes" id="UP000019384"/>
    </source>
</evidence>
<organism evidence="6 7">
    <name type="scientific">Kuraishia capsulata CBS 1993</name>
    <dbReference type="NCBI Taxonomy" id="1382522"/>
    <lineage>
        <taxon>Eukaryota</taxon>
        <taxon>Fungi</taxon>
        <taxon>Dikarya</taxon>
        <taxon>Ascomycota</taxon>
        <taxon>Saccharomycotina</taxon>
        <taxon>Pichiomycetes</taxon>
        <taxon>Pichiales</taxon>
        <taxon>Pichiaceae</taxon>
        <taxon>Kuraishia</taxon>
    </lineage>
</organism>
<dbReference type="HOGENOM" id="CLU_079685_0_0_1"/>
<evidence type="ECO:0000256" key="2">
    <source>
        <dbReference type="ARBA" id="ARBA00009554"/>
    </source>
</evidence>
<comment type="subcellular location">
    <subcellularLocation>
        <location evidence="1">Mitochondrion</location>
    </subcellularLocation>
</comment>
<dbReference type="InterPro" id="IPR018828">
    <property type="entry name" value="RRG7"/>
</dbReference>
<dbReference type="PANTHER" id="PTHR28133">
    <property type="entry name" value="REQUIRED FOR RESPIRATORY GROWTH PROTEIN 7, MITOCHONDRIAL"/>
    <property type="match status" value="1"/>
</dbReference>
<proteinExistence type="inferred from homology"/>
<dbReference type="Proteomes" id="UP000019384">
    <property type="component" value="Unassembled WGS sequence"/>
</dbReference>
<dbReference type="OrthoDB" id="20734at2759"/>
<evidence type="ECO:0000313" key="6">
    <source>
        <dbReference type="EMBL" id="CDK29381.1"/>
    </source>
</evidence>
<dbReference type="RefSeq" id="XP_022461368.1">
    <property type="nucleotide sequence ID" value="XM_022600558.1"/>
</dbReference>
<reference evidence="6" key="1">
    <citation type="submission" date="2013-12" db="EMBL/GenBank/DDBJ databases">
        <authorList>
            <person name="Genoscope - CEA"/>
        </authorList>
    </citation>
    <scope>NUCLEOTIDE SEQUENCE</scope>
    <source>
        <strain evidence="6">CBS 1993</strain>
    </source>
</reference>
<dbReference type="PANTHER" id="PTHR28133:SF1">
    <property type="entry name" value="REQUIRED FOR RESPIRATORY GROWTH PROTEIN 7, MITOCHONDRIAL"/>
    <property type="match status" value="1"/>
</dbReference>
<evidence type="ECO:0000256" key="1">
    <source>
        <dbReference type="ARBA" id="ARBA00004173"/>
    </source>
</evidence>
<reference evidence="6" key="2">
    <citation type="submission" date="2014-02" db="EMBL/GenBank/DDBJ databases">
        <title>Complete DNA sequence of /Kuraishia capsulata/ illustrates novel genomic features among budding yeasts (/Saccharomycotina/).</title>
        <authorList>
            <person name="Morales L."/>
            <person name="Noel B."/>
            <person name="Porcel B."/>
            <person name="Marcet-Houben M."/>
            <person name="Hullo M-F."/>
            <person name="Sacerdot C."/>
            <person name="Tekaia F."/>
            <person name="Leh-Louis V."/>
            <person name="Despons L."/>
            <person name="Khanna V."/>
            <person name="Aury J-M."/>
            <person name="Barbe V."/>
            <person name="Couloux A."/>
            <person name="Labadie K."/>
            <person name="Pelletier E."/>
            <person name="Souciet J-L."/>
            <person name="Boekhout T."/>
            <person name="Gabaldon T."/>
            <person name="Wincker P."/>
            <person name="Dujon B."/>
        </authorList>
    </citation>
    <scope>NUCLEOTIDE SEQUENCE</scope>
    <source>
        <strain evidence="6">CBS 1993</strain>
    </source>
</reference>
<name>W6MRK0_9ASCO</name>
<dbReference type="EMBL" id="HG793130">
    <property type="protein sequence ID" value="CDK29381.1"/>
    <property type="molecule type" value="Genomic_DNA"/>
</dbReference>